<comment type="caution">
    <text evidence="1">The sequence shown here is derived from an EMBL/GenBank/DDBJ whole genome shotgun (WGS) entry which is preliminary data.</text>
</comment>
<dbReference type="EMBL" id="JPWF01000012">
    <property type="protein sequence ID" value="RCK33701.1"/>
    <property type="molecule type" value="Genomic_DNA"/>
</dbReference>
<dbReference type="Proteomes" id="UP000253226">
    <property type="component" value="Unassembled WGS sequence"/>
</dbReference>
<reference evidence="1 2" key="1">
    <citation type="submission" date="2014-07" db="EMBL/GenBank/DDBJ databases">
        <title>Draft genome sequence of Thalassospira profundimaris 35.</title>
        <authorList>
            <person name="Lai Q."/>
            <person name="Shao Z."/>
        </authorList>
    </citation>
    <scope>NUCLEOTIDE SEQUENCE [LARGE SCALE GENOMIC DNA]</scope>
    <source>
        <strain evidence="1 2">35</strain>
    </source>
</reference>
<gene>
    <name evidence="1" type="ORF">TH19_17500</name>
</gene>
<protein>
    <submittedName>
        <fullName evidence="1">Uncharacterized protein</fullName>
    </submittedName>
</protein>
<accession>A0A367W4L7</accession>
<dbReference type="PROSITE" id="PS51257">
    <property type="entry name" value="PROKAR_LIPOPROTEIN"/>
    <property type="match status" value="1"/>
</dbReference>
<dbReference type="AlphaFoldDB" id="A0A367W4L7"/>
<organism evidence="1 2">
    <name type="scientific">Thalassospira profundimaris</name>
    <dbReference type="NCBI Taxonomy" id="502049"/>
    <lineage>
        <taxon>Bacteria</taxon>
        <taxon>Pseudomonadati</taxon>
        <taxon>Pseudomonadota</taxon>
        <taxon>Alphaproteobacteria</taxon>
        <taxon>Rhodospirillales</taxon>
        <taxon>Thalassospiraceae</taxon>
        <taxon>Thalassospira</taxon>
    </lineage>
</organism>
<sequence length="501" mass="55243">MQMVGKMRSGLVARIAGGGVLTVLIAGLAGCASGPVVTADISQMSCSAQLAYVDMQVDKRELRNAENSPVAGYPFLRANRNSVLMGKQIGAAISEGQAADVLFADWVAQMRTLDREARISELRNLSDAELSASQIETCAEKLASALELDDYDDLSKVVFVPDDYLDFQRIAGFYPLTAFAAHFGYEGWKRDNLGSFDLAPEALLERGAWQSYQWIGRGDTGSSSLAVQKIKKDGFGRLILTVAELERLAQAYVPEFSVLTKSDSDRIGHPALQARGAQADVDVEQPAIFYRLSHTWFSGQWHPQIIYSVWFSERPSQGMFDILAGNLDALIWRVTLDDDGTPLIADTIHGCGCYHLFFPSSSLRRIEVPEDGDIRETAESPAGPVDPSILRQPVLWIDAISHYLLAVTPARNSEVLHSVASTLVPEQELGRIALGDGTGYASLYNENGFVPSTERLERFILWPLGIDKPGAMRQWGHHATAFVGRRHFDEPELYGRYFVPR</sequence>
<evidence type="ECO:0000313" key="2">
    <source>
        <dbReference type="Proteomes" id="UP000253226"/>
    </source>
</evidence>
<name>A0A367W4L7_9PROT</name>
<evidence type="ECO:0000313" key="1">
    <source>
        <dbReference type="EMBL" id="RCK33701.1"/>
    </source>
</evidence>
<proteinExistence type="predicted"/>